<evidence type="ECO:0000256" key="1">
    <source>
        <dbReference type="ARBA" id="ARBA00004651"/>
    </source>
</evidence>
<keyword evidence="3" id="KW-1003">Cell membrane</keyword>
<feature type="transmembrane region" description="Helical" evidence="7">
    <location>
        <begin position="174"/>
        <end position="195"/>
    </location>
</feature>
<dbReference type="InterPro" id="IPR050445">
    <property type="entry name" value="Bact_polysacc_biosynth/exp"/>
</dbReference>
<evidence type="ECO:0000313" key="10">
    <source>
        <dbReference type="Proteomes" id="UP000321555"/>
    </source>
</evidence>
<proteinExistence type="inferred from homology"/>
<evidence type="ECO:0000256" key="5">
    <source>
        <dbReference type="ARBA" id="ARBA00022989"/>
    </source>
</evidence>
<dbReference type="GO" id="GO:0005886">
    <property type="term" value="C:plasma membrane"/>
    <property type="evidence" value="ECO:0007669"/>
    <property type="project" value="UniProtKB-SubCell"/>
</dbReference>
<organism evidence="9 10">
    <name type="scientific">Cytobacillus dafuensis</name>
    <name type="common">Bacillus dafuensis</name>
    <dbReference type="NCBI Taxonomy" id="1742359"/>
    <lineage>
        <taxon>Bacteria</taxon>
        <taxon>Bacillati</taxon>
        <taxon>Bacillota</taxon>
        <taxon>Bacilli</taxon>
        <taxon>Bacillales</taxon>
        <taxon>Bacillaceae</taxon>
        <taxon>Cytobacillus</taxon>
    </lineage>
</organism>
<comment type="subcellular location">
    <subcellularLocation>
        <location evidence="1">Cell membrane</location>
        <topology evidence="1">Multi-pass membrane protein</topology>
    </subcellularLocation>
</comment>
<gene>
    <name evidence="9" type="ORF">FSZ17_19195</name>
</gene>
<protein>
    <submittedName>
        <fullName evidence="9">Capsular biosynthesis protein</fullName>
    </submittedName>
</protein>
<evidence type="ECO:0000313" key="9">
    <source>
        <dbReference type="EMBL" id="QED49210.1"/>
    </source>
</evidence>
<evidence type="ECO:0000256" key="2">
    <source>
        <dbReference type="ARBA" id="ARBA00006683"/>
    </source>
</evidence>
<dbReference type="EMBL" id="CP042593">
    <property type="protein sequence ID" value="QED49210.1"/>
    <property type="molecule type" value="Genomic_DNA"/>
</dbReference>
<comment type="similarity">
    <text evidence="2">Belongs to the CpsC/CapA family.</text>
</comment>
<evidence type="ECO:0000256" key="7">
    <source>
        <dbReference type="SAM" id="Phobius"/>
    </source>
</evidence>
<dbReference type="KEGG" id="bda:FSZ17_19195"/>
<keyword evidence="10" id="KW-1185">Reference proteome</keyword>
<dbReference type="GO" id="GO:0004713">
    <property type="term" value="F:protein tyrosine kinase activity"/>
    <property type="evidence" value="ECO:0007669"/>
    <property type="project" value="TreeGrafter"/>
</dbReference>
<accession>A0A5B8Z8D5</accession>
<evidence type="ECO:0000256" key="4">
    <source>
        <dbReference type="ARBA" id="ARBA00022692"/>
    </source>
</evidence>
<dbReference type="Proteomes" id="UP000321555">
    <property type="component" value="Chromosome"/>
</dbReference>
<dbReference type="Pfam" id="PF02706">
    <property type="entry name" value="Wzz"/>
    <property type="match status" value="1"/>
</dbReference>
<evidence type="ECO:0000256" key="3">
    <source>
        <dbReference type="ARBA" id="ARBA00022475"/>
    </source>
</evidence>
<evidence type="ECO:0000259" key="8">
    <source>
        <dbReference type="Pfam" id="PF02706"/>
    </source>
</evidence>
<keyword evidence="4 7" id="KW-0812">Transmembrane</keyword>
<evidence type="ECO:0000256" key="6">
    <source>
        <dbReference type="ARBA" id="ARBA00023136"/>
    </source>
</evidence>
<keyword evidence="5 7" id="KW-1133">Transmembrane helix</keyword>
<name>A0A5B8Z8D5_CYTDA</name>
<dbReference type="STRING" id="1742359.GCA_001439625_03365"/>
<dbReference type="PANTHER" id="PTHR32309:SF13">
    <property type="entry name" value="FERRIC ENTEROBACTIN TRANSPORT PROTEIN FEPE"/>
    <property type="match status" value="1"/>
</dbReference>
<dbReference type="RefSeq" id="WP_057773344.1">
    <property type="nucleotide sequence ID" value="NZ_CP042593.1"/>
</dbReference>
<keyword evidence="6 7" id="KW-0472">Membrane</keyword>
<dbReference type="AlphaFoldDB" id="A0A5B8Z8D5"/>
<reference evidence="10" key="1">
    <citation type="submission" date="2019-08" db="EMBL/GenBank/DDBJ databases">
        <authorList>
            <person name="Zheng X."/>
        </authorList>
    </citation>
    <scope>NUCLEOTIDE SEQUENCE [LARGE SCALE GENOMIC DNA]</scope>
    <source>
        <strain evidence="10">FJAT-25496</strain>
    </source>
</reference>
<dbReference type="InterPro" id="IPR003856">
    <property type="entry name" value="LPS_length_determ_N"/>
</dbReference>
<dbReference type="PANTHER" id="PTHR32309">
    <property type="entry name" value="TYROSINE-PROTEIN KINASE"/>
    <property type="match status" value="1"/>
</dbReference>
<sequence length="237" mass="26710">MGESIRIQEILRIIRKRLLLVVSITLLSVLISGIISYLFLTPIYESSTQLLINKTKSEQPTGSTINVQENLELINTYRVIIKSPAILDLVKNEMNLDRSIKELSDQVSISSEQNSQVVNLTVQDTDQKNAVEIANTIARVFQNEVKVIMNVDNVTILSTANVEASQEPIKPRPILNMLITFTASLLAMIGIVFLLEYFDDTIKSENDIKSFLELPILGSIPLKTIKDFQDEERKNSF</sequence>
<feature type="transmembrane region" description="Helical" evidence="7">
    <location>
        <begin position="18"/>
        <end position="40"/>
    </location>
</feature>
<feature type="domain" description="Polysaccharide chain length determinant N-terminal" evidence="8">
    <location>
        <begin position="4"/>
        <end position="93"/>
    </location>
</feature>
<dbReference type="OrthoDB" id="2360475at2"/>